<feature type="domain" description="2EXR" evidence="1">
    <location>
        <begin position="44"/>
        <end position="154"/>
    </location>
</feature>
<reference evidence="2 3" key="1">
    <citation type="submission" date="2024-01" db="EMBL/GenBank/DDBJ databases">
        <authorList>
            <person name="Allen C."/>
            <person name="Tagirdzhanova G."/>
        </authorList>
    </citation>
    <scope>NUCLEOTIDE SEQUENCE [LARGE SCALE GENOMIC DNA]</scope>
</reference>
<dbReference type="PANTHER" id="PTHR35910">
    <property type="entry name" value="2EXR DOMAIN-CONTAINING PROTEIN"/>
    <property type="match status" value="1"/>
</dbReference>
<evidence type="ECO:0000313" key="2">
    <source>
        <dbReference type="EMBL" id="CAK7225396.1"/>
    </source>
</evidence>
<protein>
    <recommendedName>
        <fullName evidence="1">2EXR domain-containing protein</fullName>
    </recommendedName>
</protein>
<name>A0ABP0C2C9_9PEZI</name>
<gene>
    <name evidence="2" type="ORF">SBRCBS47491_005875</name>
</gene>
<evidence type="ECO:0000259" key="1">
    <source>
        <dbReference type="Pfam" id="PF20150"/>
    </source>
</evidence>
<accession>A0ABP0C2C9</accession>
<evidence type="ECO:0000313" key="3">
    <source>
        <dbReference type="Proteomes" id="UP001642406"/>
    </source>
</evidence>
<sequence>MGALQDTPVTAVMALESTDIDQEHEQHAQDTAENEASSTTPAIFHKFLDLPTELRLKIWQCSFVPRVVEVHRRKSHYADDRAARDFSSSSSSAKWQSWSANPPALAVCYEARALALAHYCATIRLAVNTPCERAGEVRLDSHRRLYLAPHVDTLVVLGEFHVAQTAELLKHIHTQARGHAHNNGRGLRRLALSASSIGHPGSGILLQIYGRTIFQDLDTLVLFMYNAQTPPAAWSDGHMALVDCRDTYQYRYFRAGQGAELRAKRSEAGGASDEGAGPTEWITVGRGPLEVLDLAFGEEAETVAVTATRTARAHSAEDKPRLQSHLQTGIVDSLSPEVAAIQDHMAWISFGR</sequence>
<dbReference type="InterPro" id="IPR045518">
    <property type="entry name" value="2EXR"/>
</dbReference>
<dbReference type="Pfam" id="PF20150">
    <property type="entry name" value="2EXR"/>
    <property type="match status" value="1"/>
</dbReference>
<dbReference type="EMBL" id="CAWUHC010000053">
    <property type="protein sequence ID" value="CAK7225396.1"/>
    <property type="molecule type" value="Genomic_DNA"/>
</dbReference>
<organism evidence="2 3">
    <name type="scientific">Sporothrix bragantina</name>
    <dbReference type="NCBI Taxonomy" id="671064"/>
    <lineage>
        <taxon>Eukaryota</taxon>
        <taxon>Fungi</taxon>
        <taxon>Dikarya</taxon>
        <taxon>Ascomycota</taxon>
        <taxon>Pezizomycotina</taxon>
        <taxon>Sordariomycetes</taxon>
        <taxon>Sordariomycetidae</taxon>
        <taxon>Ophiostomatales</taxon>
        <taxon>Ophiostomataceae</taxon>
        <taxon>Sporothrix</taxon>
    </lineage>
</organism>
<proteinExistence type="predicted"/>
<dbReference type="Proteomes" id="UP001642406">
    <property type="component" value="Unassembled WGS sequence"/>
</dbReference>
<keyword evidence="3" id="KW-1185">Reference proteome</keyword>
<comment type="caution">
    <text evidence="2">The sequence shown here is derived from an EMBL/GenBank/DDBJ whole genome shotgun (WGS) entry which is preliminary data.</text>
</comment>
<dbReference type="PANTHER" id="PTHR35910:SF6">
    <property type="entry name" value="2EXR DOMAIN-CONTAINING PROTEIN"/>
    <property type="match status" value="1"/>
</dbReference>